<dbReference type="Proteomes" id="UP000784294">
    <property type="component" value="Unassembled WGS sequence"/>
</dbReference>
<comment type="caution">
    <text evidence="1">The sequence shown here is derived from an EMBL/GenBank/DDBJ whole genome shotgun (WGS) entry which is preliminary data.</text>
</comment>
<sequence length="105" mass="11061">MVSSRLCSAVNRCQQLFALPLTSSTLNQMRTSPISPLQQASASVGDGVLLKRLLSNPATSADSVTELLDELEPVIRAVCGLAAWLADSQDVGNYVSLCLVASVLL</sequence>
<dbReference type="AlphaFoldDB" id="A0A3S5ANX1"/>
<gene>
    <name evidence="1" type="ORF">PXEA_LOCUS34978</name>
</gene>
<dbReference type="EMBL" id="CAAALY010269807">
    <property type="protein sequence ID" value="VEL41538.1"/>
    <property type="molecule type" value="Genomic_DNA"/>
</dbReference>
<reference evidence="1" key="1">
    <citation type="submission" date="2018-11" db="EMBL/GenBank/DDBJ databases">
        <authorList>
            <consortium name="Pathogen Informatics"/>
        </authorList>
    </citation>
    <scope>NUCLEOTIDE SEQUENCE</scope>
</reference>
<organism evidence="1 2">
    <name type="scientific">Protopolystoma xenopodis</name>
    <dbReference type="NCBI Taxonomy" id="117903"/>
    <lineage>
        <taxon>Eukaryota</taxon>
        <taxon>Metazoa</taxon>
        <taxon>Spiralia</taxon>
        <taxon>Lophotrochozoa</taxon>
        <taxon>Platyhelminthes</taxon>
        <taxon>Monogenea</taxon>
        <taxon>Polyopisthocotylea</taxon>
        <taxon>Polystomatidea</taxon>
        <taxon>Polystomatidae</taxon>
        <taxon>Protopolystoma</taxon>
    </lineage>
</organism>
<accession>A0A3S5ANX1</accession>
<evidence type="ECO:0000313" key="2">
    <source>
        <dbReference type="Proteomes" id="UP000784294"/>
    </source>
</evidence>
<evidence type="ECO:0000313" key="1">
    <source>
        <dbReference type="EMBL" id="VEL41538.1"/>
    </source>
</evidence>
<protein>
    <submittedName>
        <fullName evidence="1">Uncharacterized protein</fullName>
    </submittedName>
</protein>
<keyword evidence="2" id="KW-1185">Reference proteome</keyword>
<name>A0A3S5ANX1_9PLAT</name>
<proteinExistence type="predicted"/>